<keyword evidence="4 7" id="KW-0812">Transmembrane</keyword>
<dbReference type="RefSeq" id="WP_212903680.1">
    <property type="nucleotide sequence ID" value="NZ_BOPZ01000011.1"/>
</dbReference>
<evidence type="ECO:0000313" key="10">
    <source>
        <dbReference type="EMBL" id="GIM28966.1"/>
    </source>
</evidence>
<dbReference type="SUPFAM" id="SSF82861">
    <property type="entry name" value="Mechanosensitive channel protein MscS (YggB), transmembrane region"/>
    <property type="match status" value="1"/>
</dbReference>
<dbReference type="PANTHER" id="PTHR30460:SF0">
    <property type="entry name" value="MODERATE CONDUCTANCE MECHANOSENSITIVE CHANNEL YBIO"/>
    <property type="match status" value="1"/>
</dbReference>
<dbReference type="Gene3D" id="2.30.30.60">
    <property type="match status" value="1"/>
</dbReference>
<gene>
    <name evidence="10" type="ORF">CPJCM30710_16320</name>
</gene>
<dbReference type="GO" id="GO:0008381">
    <property type="term" value="F:mechanosensitive monoatomic ion channel activity"/>
    <property type="evidence" value="ECO:0007669"/>
    <property type="project" value="InterPro"/>
</dbReference>
<dbReference type="InterPro" id="IPR006685">
    <property type="entry name" value="MscS_channel_2nd"/>
</dbReference>
<keyword evidence="6 7" id="KW-0472">Membrane</keyword>
<evidence type="ECO:0000313" key="11">
    <source>
        <dbReference type="Proteomes" id="UP000679179"/>
    </source>
</evidence>
<evidence type="ECO:0000256" key="3">
    <source>
        <dbReference type="ARBA" id="ARBA00022475"/>
    </source>
</evidence>
<dbReference type="FunFam" id="3.30.70.100:FF:000018">
    <property type="entry name" value="MscS mechanosensitive ion channel"/>
    <property type="match status" value="1"/>
</dbReference>
<dbReference type="InterPro" id="IPR011066">
    <property type="entry name" value="MscS_channel_C_sf"/>
</dbReference>
<dbReference type="InterPro" id="IPR011014">
    <property type="entry name" value="MscS_channel_TM-2"/>
</dbReference>
<dbReference type="SUPFAM" id="SSF50182">
    <property type="entry name" value="Sm-like ribonucleoproteins"/>
    <property type="match status" value="1"/>
</dbReference>
<protein>
    <submittedName>
        <fullName evidence="10">Mechanosensitive ion channel protein</fullName>
    </submittedName>
</protein>
<dbReference type="InterPro" id="IPR023408">
    <property type="entry name" value="MscS_beta-dom_sf"/>
</dbReference>
<feature type="transmembrane region" description="Helical" evidence="7">
    <location>
        <begin position="93"/>
        <end position="123"/>
    </location>
</feature>
<dbReference type="Pfam" id="PF00924">
    <property type="entry name" value="MS_channel_2nd"/>
    <property type="match status" value="1"/>
</dbReference>
<dbReference type="FunFam" id="2.30.30.60:FF:000001">
    <property type="entry name" value="MscS Mechanosensitive ion channel"/>
    <property type="match status" value="1"/>
</dbReference>
<keyword evidence="3" id="KW-1003">Cell membrane</keyword>
<evidence type="ECO:0000256" key="6">
    <source>
        <dbReference type="ARBA" id="ARBA00023136"/>
    </source>
</evidence>
<keyword evidence="11" id="KW-1185">Reference proteome</keyword>
<evidence type="ECO:0000256" key="2">
    <source>
        <dbReference type="ARBA" id="ARBA00008017"/>
    </source>
</evidence>
<dbReference type="EMBL" id="BOPZ01000011">
    <property type="protein sequence ID" value="GIM28966.1"/>
    <property type="molecule type" value="Genomic_DNA"/>
</dbReference>
<evidence type="ECO:0000256" key="4">
    <source>
        <dbReference type="ARBA" id="ARBA00022692"/>
    </source>
</evidence>
<dbReference type="InterPro" id="IPR045276">
    <property type="entry name" value="YbiO_bact"/>
</dbReference>
<dbReference type="InterPro" id="IPR049278">
    <property type="entry name" value="MS_channel_C"/>
</dbReference>
<evidence type="ECO:0000256" key="5">
    <source>
        <dbReference type="ARBA" id="ARBA00022989"/>
    </source>
</evidence>
<comment type="subcellular location">
    <subcellularLocation>
        <location evidence="1">Cell membrane</location>
        <topology evidence="1">Multi-pass membrane protein</topology>
    </subcellularLocation>
</comment>
<comment type="caution">
    <text evidence="10">The sequence shown here is derived from an EMBL/GenBank/DDBJ whole genome shotgun (WGS) entry which is preliminary data.</text>
</comment>
<evidence type="ECO:0000256" key="1">
    <source>
        <dbReference type="ARBA" id="ARBA00004651"/>
    </source>
</evidence>
<dbReference type="Proteomes" id="UP000679179">
    <property type="component" value="Unassembled WGS sequence"/>
</dbReference>
<name>A0A919VGT3_9CLOT</name>
<comment type="similarity">
    <text evidence="2">Belongs to the MscS (TC 1.A.23) family.</text>
</comment>
<dbReference type="PANTHER" id="PTHR30460">
    <property type="entry name" value="MODERATE CONDUCTANCE MECHANOSENSITIVE CHANNEL YBIO"/>
    <property type="match status" value="1"/>
</dbReference>
<dbReference type="AlphaFoldDB" id="A0A919VGT3"/>
<dbReference type="Pfam" id="PF21082">
    <property type="entry name" value="MS_channel_3rd"/>
    <property type="match status" value="1"/>
</dbReference>
<proteinExistence type="inferred from homology"/>
<feature type="domain" description="Mechanosensitive ion channel MscS C-terminal" evidence="9">
    <location>
        <begin position="200"/>
        <end position="282"/>
    </location>
</feature>
<accession>A0A919VGT3</accession>
<organism evidence="10 11">
    <name type="scientific">Clostridium polyendosporum</name>
    <dbReference type="NCBI Taxonomy" id="69208"/>
    <lineage>
        <taxon>Bacteria</taxon>
        <taxon>Bacillati</taxon>
        <taxon>Bacillota</taxon>
        <taxon>Clostridia</taxon>
        <taxon>Eubacteriales</taxon>
        <taxon>Clostridiaceae</taxon>
        <taxon>Clostridium</taxon>
    </lineage>
</organism>
<evidence type="ECO:0000259" key="9">
    <source>
        <dbReference type="Pfam" id="PF21082"/>
    </source>
</evidence>
<feature type="domain" description="Mechanosensitive ion channel MscS" evidence="8">
    <location>
        <begin position="128"/>
        <end position="192"/>
    </location>
</feature>
<dbReference type="Gene3D" id="1.10.287.1260">
    <property type="match status" value="1"/>
</dbReference>
<dbReference type="InterPro" id="IPR010920">
    <property type="entry name" value="LSM_dom_sf"/>
</dbReference>
<dbReference type="SUPFAM" id="SSF82689">
    <property type="entry name" value="Mechanosensitive channel protein MscS (YggB), C-terminal domain"/>
    <property type="match status" value="1"/>
</dbReference>
<dbReference type="Gene3D" id="3.30.70.100">
    <property type="match status" value="1"/>
</dbReference>
<evidence type="ECO:0000256" key="7">
    <source>
        <dbReference type="SAM" id="Phobius"/>
    </source>
</evidence>
<evidence type="ECO:0000259" key="8">
    <source>
        <dbReference type="Pfam" id="PF00924"/>
    </source>
</evidence>
<reference evidence="10" key="1">
    <citation type="submission" date="2021-03" db="EMBL/GenBank/DDBJ databases">
        <title>Taxonomic study of Clostridium polyendosporum from meadow-gley soil under rice.</title>
        <authorList>
            <person name="Kobayashi H."/>
            <person name="Tanizawa Y."/>
            <person name="Yagura M."/>
        </authorList>
    </citation>
    <scope>NUCLEOTIDE SEQUENCE</scope>
    <source>
        <strain evidence="10">JCM 30710</strain>
    </source>
</reference>
<sequence>MILLSTLFSVDFDNSVLRIGNQSVNLETVNKVLFKITTIVIIVFLMYLAIKIGNSLIDKFVKNQVESDLRFTMNEKKANTVGEVLKSVLKYTVYFFGITAVLSYLFNGISLTFASIGGVAVGFGAQSLVKDLINGFFILFEDQYAVGDYITVGNLNGIVESIGIRTTILRDFSGDIHLIPNGTISTVTNRSRGNMRIMVDMEIAYEENVDNAIDVINAVCDRFSKDNNDIIDKPQVIGVTSFTQSGITIRVTGSAKPMTQWAIERELRKEIKKELDSQGIEIPYPKTQIIQTVENK</sequence>
<feature type="transmembrane region" description="Helical" evidence="7">
    <location>
        <begin position="32"/>
        <end position="50"/>
    </location>
</feature>
<dbReference type="GO" id="GO:0005886">
    <property type="term" value="C:plasma membrane"/>
    <property type="evidence" value="ECO:0007669"/>
    <property type="project" value="UniProtKB-SubCell"/>
</dbReference>
<keyword evidence="5 7" id="KW-1133">Transmembrane helix</keyword>